<feature type="active site" evidence="13">
    <location>
        <position position="132"/>
    </location>
</feature>
<comment type="function">
    <text evidence="1">Removes C-terminal D-alanyl residues from sugar-peptide cell wall precursors.</text>
</comment>
<evidence type="ECO:0000256" key="8">
    <source>
        <dbReference type="ARBA" id="ARBA00022801"/>
    </source>
</evidence>
<evidence type="ECO:0000256" key="11">
    <source>
        <dbReference type="ARBA" id="ARBA00023316"/>
    </source>
</evidence>
<dbReference type="SMART" id="SM00936">
    <property type="entry name" value="PBP5_C"/>
    <property type="match status" value="1"/>
</dbReference>
<evidence type="ECO:0000256" key="3">
    <source>
        <dbReference type="ARBA" id="ARBA00007164"/>
    </source>
</evidence>
<evidence type="ECO:0000256" key="6">
    <source>
        <dbReference type="ARBA" id="ARBA00022670"/>
    </source>
</evidence>
<feature type="domain" description="Peptidase S11 D-Ala-D-Ala carboxypeptidase A C-terminal" evidence="17">
    <location>
        <begin position="282"/>
        <end position="372"/>
    </location>
</feature>
<evidence type="ECO:0000256" key="12">
    <source>
        <dbReference type="ARBA" id="ARBA00034000"/>
    </source>
</evidence>
<evidence type="ECO:0000256" key="5">
    <source>
        <dbReference type="ARBA" id="ARBA00022645"/>
    </source>
</evidence>
<dbReference type="PANTHER" id="PTHR21581">
    <property type="entry name" value="D-ALANYL-D-ALANINE CARBOXYPEPTIDASE"/>
    <property type="match status" value="1"/>
</dbReference>
<keyword evidence="5 18" id="KW-0121">Carboxypeptidase</keyword>
<evidence type="ECO:0000256" key="4">
    <source>
        <dbReference type="ARBA" id="ARBA00012448"/>
    </source>
</evidence>
<evidence type="ECO:0000313" key="19">
    <source>
        <dbReference type="Proteomes" id="UP000476332"/>
    </source>
</evidence>
<comment type="pathway">
    <text evidence="2">Cell wall biogenesis; peptidoglycan biosynthesis.</text>
</comment>
<evidence type="ECO:0000256" key="10">
    <source>
        <dbReference type="ARBA" id="ARBA00022984"/>
    </source>
</evidence>
<dbReference type="Gene3D" id="2.60.410.10">
    <property type="entry name" value="D-Ala-D-Ala carboxypeptidase, C-terminal domain"/>
    <property type="match status" value="1"/>
</dbReference>
<dbReference type="GO" id="GO:0071555">
    <property type="term" value="P:cell wall organization"/>
    <property type="evidence" value="ECO:0007669"/>
    <property type="project" value="UniProtKB-KW"/>
</dbReference>
<reference evidence="18 19" key="1">
    <citation type="submission" date="2020-01" db="EMBL/GenBank/DDBJ databases">
        <title>Genomes of bacteria type strains.</title>
        <authorList>
            <person name="Chen J."/>
            <person name="Zhu S."/>
            <person name="Chen J."/>
        </authorList>
    </citation>
    <scope>NUCLEOTIDE SEQUENCE [LARGE SCALE GENOMIC DNA]</scope>
    <source>
        <strain evidence="18 19">KCTC 52919</strain>
    </source>
</reference>
<comment type="similarity">
    <text evidence="3 15">Belongs to the peptidase S11 family.</text>
</comment>
<feature type="signal peptide" evidence="16">
    <location>
        <begin position="1"/>
        <end position="35"/>
    </location>
</feature>
<dbReference type="Gene3D" id="3.40.710.10">
    <property type="entry name" value="DD-peptidase/beta-lactamase superfamily"/>
    <property type="match status" value="1"/>
</dbReference>
<dbReference type="Pfam" id="PF00768">
    <property type="entry name" value="Peptidase_S11"/>
    <property type="match status" value="1"/>
</dbReference>
<organism evidence="18 19">
    <name type="scientific">Aurantimonas aggregata</name>
    <dbReference type="NCBI Taxonomy" id="2047720"/>
    <lineage>
        <taxon>Bacteria</taxon>
        <taxon>Pseudomonadati</taxon>
        <taxon>Pseudomonadota</taxon>
        <taxon>Alphaproteobacteria</taxon>
        <taxon>Hyphomicrobiales</taxon>
        <taxon>Aurantimonadaceae</taxon>
        <taxon>Aurantimonas</taxon>
    </lineage>
</organism>
<dbReference type="UniPathway" id="UPA00219"/>
<accession>A0A6L9MDK4</accession>
<keyword evidence="7 16" id="KW-0732">Signal</keyword>
<keyword evidence="19" id="KW-1185">Reference proteome</keyword>
<keyword evidence="11" id="KW-0961">Cell wall biogenesis/degradation</keyword>
<evidence type="ECO:0000256" key="15">
    <source>
        <dbReference type="RuleBase" id="RU004016"/>
    </source>
</evidence>
<dbReference type="GO" id="GO:0008360">
    <property type="term" value="P:regulation of cell shape"/>
    <property type="evidence" value="ECO:0007669"/>
    <property type="project" value="UniProtKB-KW"/>
</dbReference>
<evidence type="ECO:0000256" key="9">
    <source>
        <dbReference type="ARBA" id="ARBA00022960"/>
    </source>
</evidence>
<feature type="active site" description="Proton acceptor" evidence="13">
    <location>
        <position position="70"/>
    </location>
</feature>
<keyword evidence="10" id="KW-0573">Peptidoglycan synthesis</keyword>
<dbReference type="InterPro" id="IPR012338">
    <property type="entry name" value="Beta-lactam/transpept-like"/>
</dbReference>
<evidence type="ECO:0000256" key="14">
    <source>
        <dbReference type="PIRSR" id="PIRSR618044-2"/>
    </source>
</evidence>
<evidence type="ECO:0000256" key="7">
    <source>
        <dbReference type="ARBA" id="ARBA00022729"/>
    </source>
</evidence>
<dbReference type="GO" id="GO:0009002">
    <property type="term" value="F:serine-type D-Ala-D-Ala carboxypeptidase activity"/>
    <property type="evidence" value="ECO:0007669"/>
    <property type="project" value="UniProtKB-EC"/>
</dbReference>
<proteinExistence type="inferred from homology"/>
<dbReference type="PRINTS" id="PR00725">
    <property type="entry name" value="DADACBPTASE1"/>
</dbReference>
<dbReference type="GO" id="GO:0006508">
    <property type="term" value="P:proteolysis"/>
    <property type="evidence" value="ECO:0007669"/>
    <property type="project" value="UniProtKB-KW"/>
</dbReference>
<dbReference type="Pfam" id="PF07943">
    <property type="entry name" value="PBP5_C"/>
    <property type="match status" value="1"/>
</dbReference>
<dbReference type="InterPro" id="IPR018044">
    <property type="entry name" value="Peptidase_S11"/>
</dbReference>
<dbReference type="EC" id="3.4.16.4" evidence="4"/>
<evidence type="ECO:0000259" key="17">
    <source>
        <dbReference type="SMART" id="SM00936"/>
    </source>
</evidence>
<dbReference type="InterPro" id="IPR037167">
    <property type="entry name" value="Peptidase_S11_C_sf"/>
</dbReference>
<gene>
    <name evidence="18" type="ORF">GTW51_03270</name>
</gene>
<protein>
    <recommendedName>
        <fullName evidence="4">serine-type D-Ala-D-Ala carboxypeptidase</fullName>
        <ecNumber evidence="4">3.4.16.4</ecNumber>
    </recommendedName>
</protein>
<keyword evidence="6" id="KW-0645">Protease</keyword>
<dbReference type="AlphaFoldDB" id="A0A6L9MDK4"/>
<dbReference type="EMBL" id="JAAAMJ010000001">
    <property type="protein sequence ID" value="NDV85716.1"/>
    <property type="molecule type" value="Genomic_DNA"/>
</dbReference>
<dbReference type="PANTHER" id="PTHR21581:SF6">
    <property type="entry name" value="TRAFFICKING PROTEIN PARTICLE COMPLEX SUBUNIT 12"/>
    <property type="match status" value="1"/>
</dbReference>
<comment type="catalytic activity">
    <reaction evidence="12">
        <text>Preferential cleavage: (Ac)2-L-Lys-D-Ala-|-D-Ala. Also transpeptidation of peptidyl-alanyl moieties that are N-acyl substituents of D-alanine.</text>
        <dbReference type="EC" id="3.4.16.4"/>
    </reaction>
</comment>
<dbReference type="SUPFAM" id="SSF56601">
    <property type="entry name" value="beta-lactamase/transpeptidase-like"/>
    <property type="match status" value="1"/>
</dbReference>
<comment type="caution">
    <text evidence="18">The sequence shown here is derived from an EMBL/GenBank/DDBJ whole genome shotgun (WGS) entry which is preliminary data.</text>
</comment>
<name>A0A6L9MDK4_9HYPH</name>
<dbReference type="Proteomes" id="UP000476332">
    <property type="component" value="Unassembled WGS sequence"/>
</dbReference>
<dbReference type="SUPFAM" id="SSF69189">
    <property type="entry name" value="Penicillin-binding protein associated domain"/>
    <property type="match status" value="1"/>
</dbReference>
<dbReference type="GO" id="GO:0009252">
    <property type="term" value="P:peptidoglycan biosynthetic process"/>
    <property type="evidence" value="ECO:0007669"/>
    <property type="project" value="UniProtKB-UniPathway"/>
</dbReference>
<dbReference type="InterPro" id="IPR001967">
    <property type="entry name" value="Peptidase_S11_N"/>
</dbReference>
<dbReference type="InterPro" id="IPR012907">
    <property type="entry name" value="Peptidase_S11_C"/>
</dbReference>
<keyword evidence="8" id="KW-0378">Hydrolase</keyword>
<evidence type="ECO:0000256" key="13">
    <source>
        <dbReference type="PIRSR" id="PIRSR618044-1"/>
    </source>
</evidence>
<feature type="active site" description="Proton acceptor" evidence="13">
    <location>
        <position position="67"/>
    </location>
</feature>
<dbReference type="InterPro" id="IPR015956">
    <property type="entry name" value="Peniciliin-bd_prot_C_sf"/>
</dbReference>
<dbReference type="RefSeq" id="WP_163042417.1">
    <property type="nucleotide sequence ID" value="NZ_JAAAMJ010000001.1"/>
</dbReference>
<evidence type="ECO:0000256" key="16">
    <source>
        <dbReference type="SAM" id="SignalP"/>
    </source>
</evidence>
<evidence type="ECO:0000256" key="2">
    <source>
        <dbReference type="ARBA" id="ARBA00004752"/>
    </source>
</evidence>
<feature type="chain" id="PRO_5027013781" description="serine-type D-Ala-D-Ala carboxypeptidase" evidence="16">
    <location>
        <begin position="36"/>
        <end position="390"/>
    </location>
</feature>
<keyword evidence="9" id="KW-0133">Cell shape</keyword>
<evidence type="ECO:0000313" key="18">
    <source>
        <dbReference type="EMBL" id="NDV85716.1"/>
    </source>
</evidence>
<feature type="binding site" evidence="14">
    <location>
        <position position="232"/>
    </location>
    <ligand>
        <name>substrate</name>
    </ligand>
</feature>
<sequence length="390" mass="41360">MRAATASLGICLSRATLCLATALALAVVGSPQAGAFETTAPTAILVDFGTGRVLFEKEADRTIAPASLVKLMTVAVIFSELSTGTISRDDRYMVSEYAWRTGGAASGGSTMFLPLNSEVSVDDLIKGIIIQSGNDATIVAAEGIAGSVEAFATKMNALGETIGLTGSQFANPHGLPDPDQHVTVRDLATLADFLIRTFPEEYPLFSEESFTFNDITQRSRNPLLALGADGLKTGHTSEAGYGLVASAERDGRRIILAISGMESANERAREAKRLMDYGLQDFEEVVLLKAGETVGEAVVRGGVATSVPMTAEGELRLLVPRGSLAGVERTVVDNGPVEAPVVAGQRLGWIRFARGEETLREVPLHAAQAVEQAGILQRIREAISENLTWR</sequence>
<evidence type="ECO:0000256" key="1">
    <source>
        <dbReference type="ARBA" id="ARBA00003217"/>
    </source>
</evidence>